<gene>
    <name evidence="2" type="ORF">C7400_112153</name>
</gene>
<dbReference type="EMBL" id="QJJV01000012">
    <property type="protein sequence ID" value="PXX14541.1"/>
    <property type="molecule type" value="Genomic_DNA"/>
</dbReference>
<keyword evidence="3" id="KW-1185">Reference proteome</keyword>
<accession>A0ABX5MML1</accession>
<dbReference type="InterPro" id="IPR057700">
    <property type="entry name" value="DUF7940"/>
</dbReference>
<keyword evidence="1" id="KW-1133">Transmembrane helix</keyword>
<proteinExistence type="predicted"/>
<dbReference type="RefSeq" id="WP_110328083.1">
    <property type="nucleotide sequence ID" value="NZ_CP191362.1"/>
</dbReference>
<dbReference type="Pfam" id="PF25612">
    <property type="entry name" value="DUF7940"/>
    <property type="match status" value="1"/>
</dbReference>
<evidence type="ECO:0000256" key="1">
    <source>
        <dbReference type="SAM" id="Phobius"/>
    </source>
</evidence>
<comment type="caution">
    <text evidence="2">The sequence shown here is derived from an EMBL/GenBank/DDBJ whole genome shotgun (WGS) entry which is preliminary data.</text>
</comment>
<keyword evidence="1" id="KW-0472">Membrane</keyword>
<dbReference type="Proteomes" id="UP000247515">
    <property type="component" value="Unassembled WGS sequence"/>
</dbReference>
<sequence>MKPVSYWRKAHRRNSVRALIASTAVSFVGGVWSALPEAWIDRLPTWLVLSVPFAISAVGLVLAYLHQPSLED</sequence>
<name>A0ABX5MML1_9BURK</name>
<reference evidence="2 3" key="1">
    <citation type="submission" date="2018-05" db="EMBL/GenBank/DDBJ databases">
        <title>Genomic Encyclopedia of Type Strains, Phase IV (KMG-V): Genome sequencing to study the core and pangenomes of soil and plant-associated prokaryotes.</title>
        <authorList>
            <person name="Whitman W."/>
        </authorList>
    </citation>
    <scope>NUCLEOTIDE SEQUENCE [LARGE SCALE GENOMIC DNA]</scope>
    <source>
        <strain evidence="2 3">SIr-6563</strain>
    </source>
</reference>
<evidence type="ECO:0000313" key="2">
    <source>
        <dbReference type="EMBL" id="PXX14541.1"/>
    </source>
</evidence>
<feature type="transmembrane region" description="Helical" evidence="1">
    <location>
        <begin position="43"/>
        <end position="65"/>
    </location>
</feature>
<protein>
    <submittedName>
        <fullName evidence="2">Uncharacterized protein</fullName>
    </submittedName>
</protein>
<evidence type="ECO:0000313" key="3">
    <source>
        <dbReference type="Proteomes" id="UP000247515"/>
    </source>
</evidence>
<keyword evidence="1" id="KW-0812">Transmembrane</keyword>
<organism evidence="2 3">
    <name type="scientific">Paraburkholderia tropica</name>
    <dbReference type="NCBI Taxonomy" id="92647"/>
    <lineage>
        <taxon>Bacteria</taxon>
        <taxon>Pseudomonadati</taxon>
        <taxon>Pseudomonadota</taxon>
        <taxon>Betaproteobacteria</taxon>
        <taxon>Burkholderiales</taxon>
        <taxon>Burkholderiaceae</taxon>
        <taxon>Paraburkholderia</taxon>
    </lineage>
</organism>